<dbReference type="Proteomes" id="UP000178323">
    <property type="component" value="Unassembled WGS sequence"/>
</dbReference>
<keyword evidence="2" id="KW-1133">Transmembrane helix</keyword>
<dbReference type="EMBL" id="MFFS01000084">
    <property type="protein sequence ID" value="OGF20425.1"/>
    <property type="molecule type" value="Genomic_DNA"/>
</dbReference>
<reference evidence="3 4" key="1">
    <citation type="journal article" date="2016" name="Nat. Commun.">
        <title>Thousands of microbial genomes shed light on interconnected biogeochemical processes in an aquifer system.</title>
        <authorList>
            <person name="Anantharaman K."/>
            <person name="Brown C.T."/>
            <person name="Hug L.A."/>
            <person name="Sharon I."/>
            <person name="Castelle C.J."/>
            <person name="Probst A.J."/>
            <person name="Thomas B.C."/>
            <person name="Singh A."/>
            <person name="Wilkins M.J."/>
            <person name="Karaoz U."/>
            <person name="Brodie E.L."/>
            <person name="Williams K.H."/>
            <person name="Hubbard S.S."/>
            <person name="Banfield J.F."/>
        </authorList>
    </citation>
    <scope>NUCLEOTIDE SEQUENCE [LARGE SCALE GENOMIC DNA]</scope>
</reference>
<feature type="coiled-coil region" evidence="1">
    <location>
        <begin position="84"/>
        <end position="111"/>
    </location>
</feature>
<keyword evidence="2" id="KW-0812">Transmembrane</keyword>
<dbReference type="PANTHER" id="PTHR31446:SF29">
    <property type="entry name" value="ACID PHOSPHATASE_VANADIUM-DEPENDENT HALOPEROXIDASE-RELATED PROTEIN"/>
    <property type="match status" value="1"/>
</dbReference>
<dbReference type="Pfam" id="PF02681">
    <property type="entry name" value="DUF212"/>
    <property type="match status" value="1"/>
</dbReference>
<comment type="caution">
    <text evidence="3">The sequence shown here is derived from an EMBL/GenBank/DDBJ whole genome shotgun (WGS) entry which is preliminary data.</text>
</comment>
<evidence type="ECO:0000256" key="2">
    <source>
        <dbReference type="SAM" id="Phobius"/>
    </source>
</evidence>
<gene>
    <name evidence="3" type="ORF">A2Y83_04715</name>
</gene>
<dbReference type="InterPro" id="IPR036938">
    <property type="entry name" value="PAP2/HPO_sf"/>
</dbReference>
<evidence type="ECO:0000313" key="4">
    <source>
        <dbReference type="Proteomes" id="UP000178323"/>
    </source>
</evidence>
<name>A0A1F5S161_9BACT</name>
<evidence type="ECO:0000256" key="1">
    <source>
        <dbReference type="SAM" id="Coils"/>
    </source>
</evidence>
<dbReference type="InterPro" id="IPR003832">
    <property type="entry name" value="DUF212"/>
</dbReference>
<dbReference type="AlphaFoldDB" id="A0A1F5S161"/>
<accession>A0A1F5S161</accession>
<keyword evidence="1" id="KW-0175">Coiled coil</keyword>
<feature type="transmembrane region" description="Helical" evidence="2">
    <location>
        <begin position="119"/>
        <end position="136"/>
    </location>
</feature>
<protein>
    <recommendedName>
        <fullName evidence="5">Acid phosphatase</fullName>
    </recommendedName>
</protein>
<keyword evidence="2" id="KW-0472">Membrane</keyword>
<proteinExistence type="predicted"/>
<dbReference type="PANTHER" id="PTHR31446">
    <property type="entry name" value="ACID PHOSPHATASE/VANADIUM-DEPENDENT HALOPEROXIDASE-RELATED PROTEIN"/>
    <property type="match status" value="1"/>
</dbReference>
<dbReference type="SUPFAM" id="SSF48317">
    <property type="entry name" value="Acid phosphatase/Vanadium-dependent haloperoxidase"/>
    <property type="match status" value="1"/>
</dbReference>
<organism evidence="3 4">
    <name type="scientific">Candidatus Falkowbacteria bacterium RBG_13_39_14</name>
    <dbReference type="NCBI Taxonomy" id="1797985"/>
    <lineage>
        <taxon>Bacteria</taxon>
        <taxon>Candidatus Falkowiibacteriota</taxon>
    </lineage>
</organism>
<evidence type="ECO:0000313" key="3">
    <source>
        <dbReference type="EMBL" id="OGF20425.1"/>
    </source>
</evidence>
<sequence length="137" mass="15027">MSYQLITIPIAALFITQAIKLSVDKIKGNFTWHHLIHDYGGMPSSHSAFVCALLTEIALIEPGGIKSPLFAVAFLFGILKIRDAKGLRNYLSQINREINKLTRNQTNLNERIGHTTGEIIAGCILGVVIGFIGILLI</sequence>
<evidence type="ECO:0008006" key="5">
    <source>
        <dbReference type="Google" id="ProtNLM"/>
    </source>
</evidence>